<gene>
    <name evidence="8" type="ORF">A1359_18945</name>
</gene>
<evidence type="ECO:0000259" key="7">
    <source>
        <dbReference type="PROSITE" id="PS51379"/>
    </source>
</evidence>
<dbReference type="PANTHER" id="PTHR32479">
    <property type="entry name" value="GLYCOLATE OXIDASE IRON-SULFUR SUBUNIT"/>
    <property type="match status" value="1"/>
</dbReference>
<comment type="function">
    <text evidence="6">Component of a complex that catalyzes the oxidation of glycolate to glyoxylate.</text>
</comment>
<accession>A0A177NVI3</accession>
<dbReference type="PROSITE" id="PS00198">
    <property type="entry name" value="4FE4S_FER_1"/>
    <property type="match status" value="2"/>
</dbReference>
<feature type="domain" description="4Fe-4S ferredoxin-type" evidence="7">
    <location>
        <begin position="70"/>
        <end position="101"/>
    </location>
</feature>
<keyword evidence="1 6" id="KW-0004">4Fe-4S</keyword>
<comment type="catalytic activity">
    <reaction evidence="6">
        <text>glycolate + A = glyoxylate + AH2</text>
        <dbReference type="Rhea" id="RHEA:21264"/>
        <dbReference type="ChEBI" id="CHEBI:13193"/>
        <dbReference type="ChEBI" id="CHEBI:17499"/>
        <dbReference type="ChEBI" id="CHEBI:29805"/>
        <dbReference type="ChEBI" id="CHEBI:36655"/>
        <dbReference type="EC" id="1.1.99.14"/>
    </reaction>
</comment>
<dbReference type="STRING" id="980561.A1359_18945"/>
<evidence type="ECO:0000256" key="3">
    <source>
        <dbReference type="ARBA" id="ARBA00022737"/>
    </source>
</evidence>
<feature type="domain" description="4Fe-4S ferredoxin-type" evidence="7">
    <location>
        <begin position="18"/>
        <end position="49"/>
    </location>
</feature>
<dbReference type="Gene3D" id="1.10.1060.10">
    <property type="entry name" value="Alpha-helical ferredoxin"/>
    <property type="match status" value="1"/>
</dbReference>
<name>A0A177NVI3_9GAMM</name>
<dbReference type="Proteomes" id="UP000078476">
    <property type="component" value="Unassembled WGS sequence"/>
</dbReference>
<dbReference type="InterPro" id="IPR012257">
    <property type="entry name" value="Glc_ox_4Fe-4S"/>
</dbReference>
<dbReference type="InterPro" id="IPR017896">
    <property type="entry name" value="4Fe4S_Fe-S-bd"/>
</dbReference>
<dbReference type="PIRSF" id="PIRSF000139">
    <property type="entry name" value="Glc_ox_4Fe-4S"/>
    <property type="match status" value="1"/>
</dbReference>
<proteinExistence type="predicted"/>
<dbReference type="PANTHER" id="PTHR32479:SF17">
    <property type="entry name" value="GLYCOLATE OXIDASE IRON-SULFUR SUBUNIT"/>
    <property type="match status" value="1"/>
</dbReference>
<sequence>MFDLLDMDFETAAETGHSGPYIPAASECMRCGMCVSVCPTFKLFQIDQETPRRRLRTISKLLVEDSPISDEERIHLHNCLQCRACEPACPSHVAYGELFDQAQVKLQTTRNWLAKLAFWMIEQKRWRARLMPLLTLYLKTGLQKPIRQSGLLKILGLADAEALLAQPALKPLNSLYPTRAVRRGTVALFTGCIAEQFDRDTLIASIKLLNIIGFDVLVPPQQGCCGAIHQHNGQSAAELIANNLRVFNPLDVDAVIHTATGCGAMLSEYQADDTTGSQQFCQRLTDINSFLLQHWPDSLKLESARLKVAVHEPCSQRNVLKNQQAVYALLEKIPDMTVVPLANNAICCGAGGSYMLTHPENAEQLRALKHAAIHQAQADWVVSSNFGCAFFFSTGTEKILHPLVLLTRQLPASARF</sequence>
<organism evidence="8 9">
    <name type="scientific">Methylomonas lenta</name>
    <dbReference type="NCBI Taxonomy" id="980561"/>
    <lineage>
        <taxon>Bacteria</taxon>
        <taxon>Pseudomonadati</taxon>
        <taxon>Pseudomonadota</taxon>
        <taxon>Gammaproteobacteria</taxon>
        <taxon>Methylococcales</taxon>
        <taxon>Methylococcaceae</taxon>
        <taxon>Methylomonas</taxon>
    </lineage>
</organism>
<evidence type="ECO:0000256" key="1">
    <source>
        <dbReference type="ARBA" id="ARBA00022485"/>
    </source>
</evidence>
<dbReference type="EMBL" id="LUUI01000002">
    <property type="protein sequence ID" value="OAI21832.1"/>
    <property type="molecule type" value="Genomic_DNA"/>
</dbReference>
<keyword evidence="9" id="KW-1185">Reference proteome</keyword>
<protein>
    <recommendedName>
        <fullName evidence="6">Glycolate oxidase iron-sulfur subunit</fullName>
        <ecNumber evidence="6">1.1.99.14</ecNumber>
    </recommendedName>
</protein>
<keyword evidence="5 6" id="KW-0411">Iron-sulfur</keyword>
<dbReference type="InterPro" id="IPR009051">
    <property type="entry name" value="Helical_ferredxn"/>
</dbReference>
<keyword evidence="3" id="KW-0677">Repeat</keyword>
<evidence type="ECO:0000313" key="9">
    <source>
        <dbReference type="Proteomes" id="UP000078476"/>
    </source>
</evidence>
<dbReference type="Pfam" id="PF02754">
    <property type="entry name" value="CCG"/>
    <property type="match status" value="2"/>
</dbReference>
<evidence type="ECO:0000256" key="6">
    <source>
        <dbReference type="PIRNR" id="PIRNR000139"/>
    </source>
</evidence>
<dbReference type="AlphaFoldDB" id="A0A177NVI3"/>
<keyword evidence="6" id="KW-0249">Electron transport</keyword>
<dbReference type="GO" id="GO:0051539">
    <property type="term" value="F:4 iron, 4 sulfur cluster binding"/>
    <property type="evidence" value="ECO:0007669"/>
    <property type="project" value="UniProtKB-UniRule"/>
</dbReference>
<dbReference type="SUPFAM" id="SSF54862">
    <property type="entry name" value="4Fe-4S ferredoxins"/>
    <property type="match status" value="1"/>
</dbReference>
<evidence type="ECO:0000256" key="5">
    <source>
        <dbReference type="ARBA" id="ARBA00023014"/>
    </source>
</evidence>
<evidence type="ECO:0000256" key="2">
    <source>
        <dbReference type="ARBA" id="ARBA00022723"/>
    </source>
</evidence>
<comment type="cofactor">
    <cofactor evidence="6">
        <name>[4Fe-4S] cluster</name>
        <dbReference type="ChEBI" id="CHEBI:49883"/>
    </cofactor>
    <text evidence="6">Binds 2 [4Fe-4S] clusters.</text>
</comment>
<dbReference type="GO" id="GO:0019154">
    <property type="term" value="F:glycolate dehydrogenase activity"/>
    <property type="evidence" value="ECO:0007669"/>
    <property type="project" value="UniProtKB-EC"/>
</dbReference>
<comment type="catalytic activity">
    <reaction evidence="6">
        <text>(R)-lactate + A = pyruvate + AH2</text>
        <dbReference type="Rhea" id="RHEA:15089"/>
        <dbReference type="ChEBI" id="CHEBI:13193"/>
        <dbReference type="ChEBI" id="CHEBI:15361"/>
        <dbReference type="ChEBI" id="CHEBI:16004"/>
        <dbReference type="ChEBI" id="CHEBI:17499"/>
    </reaction>
</comment>
<keyword evidence="4 6" id="KW-0408">Iron</keyword>
<dbReference type="Pfam" id="PF13183">
    <property type="entry name" value="Fer4_8"/>
    <property type="match status" value="1"/>
</dbReference>
<reference evidence="8 9" key="1">
    <citation type="submission" date="2016-03" db="EMBL/GenBank/DDBJ databases">
        <authorList>
            <person name="Ploux O."/>
        </authorList>
    </citation>
    <scope>NUCLEOTIDE SEQUENCE [LARGE SCALE GENOMIC DNA]</scope>
    <source>
        <strain evidence="8 9">R-45370</strain>
    </source>
</reference>
<dbReference type="RefSeq" id="WP_066976211.1">
    <property type="nucleotide sequence ID" value="NZ_LUUI01000002.1"/>
</dbReference>
<evidence type="ECO:0000313" key="8">
    <source>
        <dbReference type="EMBL" id="OAI21832.1"/>
    </source>
</evidence>
<dbReference type="OrthoDB" id="9765258at2"/>
<dbReference type="PROSITE" id="PS51379">
    <property type="entry name" value="4FE4S_FER_2"/>
    <property type="match status" value="2"/>
</dbReference>
<keyword evidence="2 6" id="KW-0479">Metal-binding</keyword>
<comment type="caution">
    <text evidence="8">The sequence shown here is derived from an EMBL/GenBank/DDBJ whole genome shotgun (WGS) entry which is preliminary data.</text>
</comment>
<dbReference type="InterPro" id="IPR017900">
    <property type="entry name" value="4Fe4S_Fe_S_CS"/>
</dbReference>
<dbReference type="InterPro" id="IPR004017">
    <property type="entry name" value="Cys_rich_dom"/>
</dbReference>
<dbReference type="EC" id="1.1.99.14" evidence="6"/>
<dbReference type="GO" id="GO:0046872">
    <property type="term" value="F:metal ion binding"/>
    <property type="evidence" value="ECO:0007669"/>
    <property type="project" value="UniProtKB-UniRule"/>
</dbReference>
<evidence type="ECO:0000256" key="4">
    <source>
        <dbReference type="ARBA" id="ARBA00023004"/>
    </source>
</evidence>
<keyword evidence="6" id="KW-0813">Transport</keyword>